<evidence type="ECO:0008006" key="3">
    <source>
        <dbReference type="Google" id="ProtNLM"/>
    </source>
</evidence>
<organism evidence="1 2">
    <name type="scientific">Clitoria ternatea</name>
    <name type="common">Butterfly pea</name>
    <dbReference type="NCBI Taxonomy" id="43366"/>
    <lineage>
        <taxon>Eukaryota</taxon>
        <taxon>Viridiplantae</taxon>
        <taxon>Streptophyta</taxon>
        <taxon>Embryophyta</taxon>
        <taxon>Tracheophyta</taxon>
        <taxon>Spermatophyta</taxon>
        <taxon>Magnoliopsida</taxon>
        <taxon>eudicotyledons</taxon>
        <taxon>Gunneridae</taxon>
        <taxon>Pentapetalae</taxon>
        <taxon>rosids</taxon>
        <taxon>fabids</taxon>
        <taxon>Fabales</taxon>
        <taxon>Fabaceae</taxon>
        <taxon>Papilionoideae</taxon>
        <taxon>50 kb inversion clade</taxon>
        <taxon>NPAAA clade</taxon>
        <taxon>indigoferoid/millettioid clade</taxon>
        <taxon>Phaseoleae</taxon>
        <taxon>Clitoria</taxon>
    </lineage>
</organism>
<proteinExistence type="predicted"/>
<evidence type="ECO:0000313" key="2">
    <source>
        <dbReference type="Proteomes" id="UP001359559"/>
    </source>
</evidence>
<dbReference type="Proteomes" id="UP001359559">
    <property type="component" value="Unassembled WGS sequence"/>
</dbReference>
<dbReference type="AlphaFoldDB" id="A0AAN9JAJ1"/>
<keyword evidence="2" id="KW-1185">Reference proteome</keyword>
<dbReference type="PANTHER" id="PTHR33103:SF27">
    <property type="entry name" value="OS04G0594700 PROTEIN"/>
    <property type="match status" value="1"/>
</dbReference>
<dbReference type="Pfam" id="PF05056">
    <property type="entry name" value="DUF674"/>
    <property type="match status" value="1"/>
</dbReference>
<comment type="caution">
    <text evidence="1">The sequence shown here is derived from an EMBL/GenBank/DDBJ whole genome shotgun (WGS) entry which is preliminary data.</text>
</comment>
<dbReference type="InterPro" id="IPR007750">
    <property type="entry name" value="DUF674"/>
</dbReference>
<reference evidence="1 2" key="1">
    <citation type="submission" date="2024-01" db="EMBL/GenBank/DDBJ databases">
        <title>The genomes of 5 underutilized Papilionoideae crops provide insights into root nodulation and disease resistance.</title>
        <authorList>
            <person name="Yuan L."/>
        </authorList>
    </citation>
    <scope>NUCLEOTIDE SEQUENCE [LARGE SCALE GENOMIC DNA]</scope>
    <source>
        <strain evidence="1">LY-2023</strain>
        <tissue evidence="1">Leaf</tissue>
    </source>
</reference>
<sequence>MAATVTQKVDDQVYKLPLKVLVIKEKKQVLFAEAGKDFVDILFSFLTFPLGTLSKLMAVESNLQKPVRFGSISSLYESVTHLEEEHFRTQTCKEMLLNPKNSLASYCQNMKLNIDDATEPIKYFICENWECSKRWRFLSINFRNQRCFCRELLNREIFRENVTVEDGFVKVTARFIVGDDLHITPDVFGASLQVLQKLGIKDMQGIEERTIHINKKEVVNLLKFSLFSETPMTDFVFKKDQPLDNFSPQLGFDIAQVPSDKGKQMLVKILVRKSNGKIVFAEAFEDFADFIFSFLTFPLGGVLHMLKGFSSLSCLDKLYKSISNLNAGRYLRSQELTDKLVNPRCAFQFNVSNQILPIEADRLPSYYCHVKDQYSGTLVTSPPATFGNGMDLPLSIVDPRFPAGDLSSTYGFVKRSSIYMVTDDLVVTPMSSVSAISYLNRLGVPLFDLEERVIAIGLR</sequence>
<dbReference type="EMBL" id="JAYKXN010000004">
    <property type="protein sequence ID" value="KAK7294686.1"/>
    <property type="molecule type" value="Genomic_DNA"/>
</dbReference>
<protein>
    <recommendedName>
        <fullName evidence="3">DUF674 family protein</fullName>
    </recommendedName>
</protein>
<evidence type="ECO:0000313" key="1">
    <source>
        <dbReference type="EMBL" id="KAK7294686.1"/>
    </source>
</evidence>
<name>A0AAN9JAJ1_CLITE</name>
<accession>A0AAN9JAJ1</accession>
<dbReference type="PANTHER" id="PTHR33103">
    <property type="entry name" value="OS01G0153900 PROTEIN"/>
    <property type="match status" value="1"/>
</dbReference>
<gene>
    <name evidence="1" type="ORF">RJT34_17577</name>
</gene>